<dbReference type="Gene3D" id="1.10.10.60">
    <property type="entry name" value="Homeodomain-like"/>
    <property type="match status" value="1"/>
</dbReference>
<evidence type="ECO:0000256" key="1">
    <source>
        <dbReference type="ARBA" id="ARBA00005800"/>
    </source>
</evidence>
<feature type="domain" description="Homeobox" evidence="6">
    <location>
        <begin position="114"/>
        <end position="178"/>
    </location>
</feature>
<dbReference type="AlphaFoldDB" id="A0AAD7F5S4"/>
<evidence type="ECO:0000256" key="5">
    <source>
        <dbReference type="SAM" id="MobiDB-lite"/>
    </source>
</evidence>
<dbReference type="GO" id="GO:0006355">
    <property type="term" value="P:regulation of DNA-templated transcription"/>
    <property type="evidence" value="ECO:0007669"/>
    <property type="project" value="InterPro"/>
</dbReference>
<name>A0AAD7F5S4_9AGAR</name>
<dbReference type="InterPro" id="IPR008422">
    <property type="entry name" value="KN_HD"/>
</dbReference>
<dbReference type="Pfam" id="PF05920">
    <property type="entry name" value="Homeobox_KN"/>
    <property type="match status" value="1"/>
</dbReference>
<accession>A0AAD7F5S4</accession>
<reference evidence="7" key="1">
    <citation type="submission" date="2023-03" db="EMBL/GenBank/DDBJ databases">
        <title>Massive genome expansion in bonnet fungi (Mycena s.s.) driven by repeated elements and novel gene families across ecological guilds.</title>
        <authorList>
            <consortium name="Lawrence Berkeley National Laboratory"/>
            <person name="Harder C.B."/>
            <person name="Miyauchi S."/>
            <person name="Viragh M."/>
            <person name="Kuo A."/>
            <person name="Thoen E."/>
            <person name="Andreopoulos B."/>
            <person name="Lu D."/>
            <person name="Skrede I."/>
            <person name="Drula E."/>
            <person name="Henrissat B."/>
            <person name="Morin E."/>
            <person name="Kohler A."/>
            <person name="Barry K."/>
            <person name="LaButti K."/>
            <person name="Morin E."/>
            <person name="Salamov A."/>
            <person name="Lipzen A."/>
            <person name="Mereny Z."/>
            <person name="Hegedus B."/>
            <person name="Baldrian P."/>
            <person name="Stursova M."/>
            <person name="Weitz H."/>
            <person name="Taylor A."/>
            <person name="Grigoriev I.V."/>
            <person name="Nagy L.G."/>
            <person name="Martin F."/>
            <person name="Kauserud H."/>
        </authorList>
    </citation>
    <scope>NUCLEOTIDE SEQUENCE</scope>
    <source>
        <strain evidence="7">9284</strain>
    </source>
</reference>
<evidence type="ECO:0000256" key="2">
    <source>
        <dbReference type="ARBA" id="ARBA00023125"/>
    </source>
</evidence>
<feature type="compositionally biased region" description="Pro residues" evidence="5">
    <location>
        <begin position="94"/>
        <end position="111"/>
    </location>
</feature>
<dbReference type="EMBL" id="JARKIF010000155">
    <property type="protein sequence ID" value="KAJ7603304.1"/>
    <property type="molecule type" value="Genomic_DNA"/>
</dbReference>
<dbReference type="SUPFAM" id="SSF46689">
    <property type="entry name" value="Homeodomain-like"/>
    <property type="match status" value="1"/>
</dbReference>
<feature type="region of interest" description="Disordered" evidence="5">
    <location>
        <begin position="268"/>
        <end position="348"/>
    </location>
</feature>
<dbReference type="Proteomes" id="UP001221142">
    <property type="component" value="Unassembled WGS sequence"/>
</dbReference>
<dbReference type="Pfam" id="PF12737">
    <property type="entry name" value="Mating_C"/>
    <property type="match status" value="1"/>
</dbReference>
<gene>
    <name evidence="7" type="ORF">FB45DRAFT_1045463</name>
</gene>
<dbReference type="InterPro" id="IPR024333">
    <property type="entry name" value="Mating-type_A-alpha/beta_1_N"/>
</dbReference>
<feature type="region of interest" description="Disordered" evidence="5">
    <location>
        <begin position="89"/>
        <end position="120"/>
    </location>
</feature>
<proteinExistence type="inferred from homology"/>
<evidence type="ECO:0000313" key="8">
    <source>
        <dbReference type="Proteomes" id="UP001221142"/>
    </source>
</evidence>
<keyword evidence="3 7" id="KW-0371">Homeobox</keyword>
<keyword evidence="8" id="KW-1185">Reference proteome</keyword>
<protein>
    <submittedName>
        <fullName evidence="7">C-terminal domain of homeodomain 1-domain-containing protein</fullName>
    </submittedName>
</protein>
<dbReference type="InterPro" id="IPR009057">
    <property type="entry name" value="Homeodomain-like_sf"/>
</dbReference>
<sequence length="531" mass="58318">MSIADLAAQLSGLEVEFLDVLSTNDLAATSAFARKWTELHAALETHADSLDEVTKSTAHTLASKINILSDLFLSMEIKVVELEAELDSLDLDAPNPPPRDPTPKSPSPTPQSLPSRPDSSYPPYIEPCYKWLLGHLWNPYPKKAVKQKIADETGSSLDRISEWFVDARRRMGWTQLLREEFNRKRADMVHAAECYFVRPDPENPLLPIVDAKFAEIQAYAEDMYAAKFIPSALSNKLSAAVKDLTPELQAKAREEKWKRLQAQREAAKLGIYPSPATSGPSSPVEGASRKRTASDALDDFSSNKRSRNDDGATSLPSPPYSGPSSPTSRKRRLSDADESDAKRVRVRATSDTAALSVTLSGTPDILADWFSTNNTGDTDLFKPGQLLDIKLFDPSDLEFDEPPSPQSTALATPPETFDVTSFEIENFDFTSLDALLPAQQQSLLPDTLPFPLLPEPAIFDSSSNYGDNFNFATGYTFDNNYLSDIFSGAPLLDHNPKGGNQYATFQSQAFVGIGEVHLDSIVSDLTHCPAP</sequence>
<comment type="caution">
    <text evidence="7">The sequence shown here is derived from an EMBL/GenBank/DDBJ whole genome shotgun (WGS) entry which is preliminary data.</text>
</comment>
<evidence type="ECO:0000259" key="6">
    <source>
        <dbReference type="SMART" id="SM00389"/>
    </source>
</evidence>
<evidence type="ECO:0000256" key="4">
    <source>
        <dbReference type="ARBA" id="ARBA00023242"/>
    </source>
</evidence>
<evidence type="ECO:0000256" key="3">
    <source>
        <dbReference type="ARBA" id="ARBA00023155"/>
    </source>
</evidence>
<dbReference type="GO" id="GO:0003677">
    <property type="term" value="F:DNA binding"/>
    <property type="evidence" value="ECO:0007669"/>
    <property type="project" value="UniProtKB-KW"/>
</dbReference>
<dbReference type="InterPro" id="IPR024441">
    <property type="entry name" value="Homeodomain1_C"/>
</dbReference>
<keyword evidence="2 7" id="KW-0238">DNA-binding</keyword>
<evidence type="ECO:0000313" key="7">
    <source>
        <dbReference type="EMBL" id="KAJ7603304.1"/>
    </source>
</evidence>
<dbReference type="CDD" id="cd00086">
    <property type="entry name" value="homeodomain"/>
    <property type="match status" value="1"/>
</dbReference>
<dbReference type="SMART" id="SM00389">
    <property type="entry name" value="HOX"/>
    <property type="match status" value="1"/>
</dbReference>
<dbReference type="Pfam" id="PF12731">
    <property type="entry name" value="Mating_N"/>
    <property type="match status" value="1"/>
</dbReference>
<organism evidence="7 8">
    <name type="scientific">Roridomyces roridus</name>
    <dbReference type="NCBI Taxonomy" id="1738132"/>
    <lineage>
        <taxon>Eukaryota</taxon>
        <taxon>Fungi</taxon>
        <taxon>Dikarya</taxon>
        <taxon>Basidiomycota</taxon>
        <taxon>Agaricomycotina</taxon>
        <taxon>Agaricomycetes</taxon>
        <taxon>Agaricomycetidae</taxon>
        <taxon>Agaricales</taxon>
        <taxon>Marasmiineae</taxon>
        <taxon>Mycenaceae</taxon>
        <taxon>Roridomyces</taxon>
    </lineage>
</organism>
<keyword evidence="4" id="KW-0539">Nucleus</keyword>
<comment type="similarity">
    <text evidence="1">Belongs to the TALE/M-ATYP homeobox family.</text>
</comment>
<feature type="compositionally biased region" description="Basic and acidic residues" evidence="5">
    <location>
        <begin position="333"/>
        <end position="343"/>
    </location>
</feature>
<dbReference type="InterPro" id="IPR001356">
    <property type="entry name" value="HD"/>
</dbReference>